<dbReference type="InterPro" id="IPR027275">
    <property type="entry name" value="PRC-brl_dom"/>
</dbReference>
<evidence type="ECO:0000259" key="2">
    <source>
        <dbReference type="Pfam" id="PF05239"/>
    </source>
</evidence>
<dbReference type="PANTHER" id="PTHR38463:SF1">
    <property type="entry name" value="STRESS RESPONSE PROTEIN YSNF"/>
    <property type="match status" value="1"/>
</dbReference>
<dbReference type="RefSeq" id="WP_203174480.1">
    <property type="nucleotide sequence ID" value="NZ_JAEVHM010000030.1"/>
</dbReference>
<keyword evidence="5" id="KW-1185">Reference proteome</keyword>
<dbReference type="Pfam" id="PF09557">
    <property type="entry name" value="DUF2382"/>
    <property type="match status" value="1"/>
</dbReference>
<proteinExistence type="predicted"/>
<gene>
    <name evidence="4" type="ORF">JNW91_09255</name>
</gene>
<accession>A0ABS1XS32</accession>
<organism evidence="4 5">
    <name type="scientific">Micromonospora parastrephiae</name>
    <dbReference type="NCBI Taxonomy" id="2806101"/>
    <lineage>
        <taxon>Bacteria</taxon>
        <taxon>Bacillati</taxon>
        <taxon>Actinomycetota</taxon>
        <taxon>Actinomycetes</taxon>
        <taxon>Micromonosporales</taxon>
        <taxon>Micromonosporaceae</taxon>
        <taxon>Micromonospora</taxon>
    </lineage>
</organism>
<reference evidence="4 5" key="1">
    <citation type="submission" date="2021-01" db="EMBL/GenBank/DDBJ databases">
        <title>Draft genome sequence of Micromonospora sp. strain STR1_7.</title>
        <authorList>
            <person name="Karlyshev A."/>
            <person name="Jawad R."/>
        </authorList>
    </citation>
    <scope>NUCLEOTIDE SEQUENCE [LARGE SCALE GENOMIC DNA]</scope>
    <source>
        <strain evidence="4 5">STR1-7</strain>
    </source>
</reference>
<sequence>MRLTDQQVRSLYGQDVQDRSGAKIGKVGQVWADAEGRPTWVSVKTGVMGHHESMAPLGDARMQDGRLMVAYDKAMVKSAPTVQPDTDQPLNADQTAQLFAHYRIQQQAPRQAPQSGGDVIRSEERLRVGTESQPAGKAVLHKYVVTEDVHTTVPVEHDEAYVQREPITAANAGNARADIGESEQEMTLRAERPVVGKEQVPVERVRLAKDEVVQDQAVDDRVRHEEVEANIPEPSRRRR</sequence>
<dbReference type="Pfam" id="PF05239">
    <property type="entry name" value="PRC"/>
    <property type="match status" value="1"/>
</dbReference>
<evidence type="ECO:0000256" key="1">
    <source>
        <dbReference type="SAM" id="MobiDB-lite"/>
    </source>
</evidence>
<dbReference type="InterPro" id="IPR052967">
    <property type="entry name" value="Stress_Response_Assoc"/>
</dbReference>
<dbReference type="SUPFAM" id="SSF50346">
    <property type="entry name" value="PRC-barrel domain"/>
    <property type="match status" value="1"/>
</dbReference>
<dbReference type="PANTHER" id="PTHR38463">
    <property type="entry name" value="STRESS RESPONSE PROTEIN YSNF"/>
    <property type="match status" value="1"/>
</dbReference>
<dbReference type="EMBL" id="JAEVHM010000030">
    <property type="protein sequence ID" value="MBM0232038.1"/>
    <property type="molecule type" value="Genomic_DNA"/>
</dbReference>
<feature type="region of interest" description="Disordered" evidence="1">
    <location>
        <begin position="220"/>
        <end position="239"/>
    </location>
</feature>
<dbReference type="InterPro" id="IPR014747">
    <property type="entry name" value="Bac_photo_RC_H_C"/>
</dbReference>
<feature type="domain" description="PRC-barrel" evidence="2">
    <location>
        <begin position="8"/>
        <end position="74"/>
    </location>
</feature>
<comment type="caution">
    <text evidence="4">The sequence shown here is derived from an EMBL/GenBank/DDBJ whole genome shotgun (WGS) entry which is preliminary data.</text>
</comment>
<evidence type="ECO:0000313" key="4">
    <source>
        <dbReference type="EMBL" id="MBM0232038.1"/>
    </source>
</evidence>
<name>A0ABS1XS32_9ACTN</name>
<dbReference type="Gene3D" id="3.90.50.10">
    <property type="entry name" value="Photosynthetic Reaction Center, subunit H, domain 2"/>
    <property type="match status" value="1"/>
</dbReference>
<evidence type="ECO:0000313" key="5">
    <source>
        <dbReference type="Proteomes" id="UP000601027"/>
    </source>
</evidence>
<dbReference type="Proteomes" id="UP000601027">
    <property type="component" value="Unassembled WGS sequence"/>
</dbReference>
<feature type="domain" description="DUF2382" evidence="3">
    <location>
        <begin position="121"/>
        <end position="228"/>
    </location>
</feature>
<dbReference type="InterPro" id="IPR011033">
    <property type="entry name" value="PRC_barrel-like_sf"/>
</dbReference>
<dbReference type="InterPro" id="IPR019060">
    <property type="entry name" value="DUF2382"/>
</dbReference>
<evidence type="ECO:0000259" key="3">
    <source>
        <dbReference type="Pfam" id="PF09557"/>
    </source>
</evidence>
<protein>
    <submittedName>
        <fullName evidence="4">PRC and DUF2382 domain-containing protein</fullName>
    </submittedName>
</protein>